<comment type="similarity">
    <text evidence="2 7">Belongs to the peptidase M14 family.</text>
</comment>
<evidence type="ECO:0000256" key="1">
    <source>
        <dbReference type="ARBA" id="ARBA00001947"/>
    </source>
</evidence>
<evidence type="ECO:0000256" key="5">
    <source>
        <dbReference type="ARBA" id="ARBA00022833"/>
    </source>
</evidence>
<evidence type="ECO:0000256" key="8">
    <source>
        <dbReference type="SAM" id="MobiDB-lite"/>
    </source>
</evidence>
<dbReference type="GO" id="GO:0005615">
    <property type="term" value="C:extracellular space"/>
    <property type="evidence" value="ECO:0007669"/>
    <property type="project" value="TreeGrafter"/>
</dbReference>
<feature type="chain" id="PRO_5020452626" evidence="9">
    <location>
        <begin position="30"/>
        <end position="1101"/>
    </location>
</feature>
<sequence>MSHRRLIAGLSGVAVAAMLVSAFGPAAFAEEGRGEGTADVGSAPYTAEIEVPGDEPGSAPSATPNAAPNASASTNTTFQMPTSYPTQPRLNFFRDNPTGPNGEPDYNTTVPGLMSHPEIAPKLTEIMAKSDRVSVQTIGKSTQGRDLYLVTVTAPETTEFTAQQEAWRLKIRNNPLEAKTDAELLAGYKSPIWLSNNIHGNEWEGTDAALQYIEYLATAPMEEVGSILRNNRVYFSPSLNPDGRTNATRATALGLDPNRDMITLTTPEATSYTQTANAIQPLYTADFHGYTSVLQVEPTGPPHGSNYEYDLLIPHNYALALEVEKHVTQKLIPGNTYLTGPRGTVTNTPTEFIKIPYRDTASGWDDFPPIFTAQISPFYGAMTATVEIPKGRTNISGRSLMTPENAVINQANAYETMVAMVNYLNTPNVSKDLLNNQIETFARGIQGTPITALTTENIAGVPGPDQWKAEWDVSDNQETVNLPRAYVIPAGDGQRSASDANRLVQRLLDMGVQVGTLDADTVVGDKTYPAGSYIVDMHQPLRGLANALLDLGEDISNKLPSMYDISAWSLGYVWGATVDKVGATTDPAPIGAATAISAVTPHATVPADGHLTFDLAGVADYQAVNDLLGQGVAVSMLADGSAVVDAANAAIVAETSSKYDIAVEKATKEDLAALAQPSTKGLKDLKLLYVGNQDDKLSLEELGFDDLTRVTAADITANPALLDGVDVIWVGTSFTFNGSQTAGRDAVQAWVDAGGSIVGRTAAAYTAANTFGLLQATPVAGNTSGNGIVKTDTPAGSILEPYRQDYAFVYPAVSFTDLGEGTKAEQTYGEGNPLLAGHWRATNATNGPEVAASKASVISGEKASGGKAVVFGTSVVFRNHPKGGLSQAARGLFWAAPAGTKVVAPPVAPFTDVKPTDKFAKEIYWLAEKGLSTGIEKTDANGNVTYEFQPKSAMSREAMAAFLFRLEAPSGYKAPAKSPFSDVKTSDKFYEQIAWMYDEKISTGIKQPSGQPKFGPKTSVTREAMAAFLYRYNDPKGYKAPAKSPFSDVKTNDKFYKEIAWMSDSGISTGIEQASGKPKFGPKSSTTREAMAAFIYRSVEN</sequence>
<dbReference type="PANTHER" id="PTHR11705:SF143">
    <property type="entry name" value="SLL0236 PROTEIN"/>
    <property type="match status" value="1"/>
</dbReference>
<keyword evidence="13" id="KW-1185">Reference proteome</keyword>
<dbReference type="Pfam" id="PF00246">
    <property type="entry name" value="Peptidase_M14"/>
    <property type="match status" value="1"/>
</dbReference>
<feature type="compositionally biased region" description="Polar residues" evidence="8">
    <location>
        <begin position="78"/>
        <end position="88"/>
    </location>
</feature>
<feature type="active site" description="Proton donor/acceptor" evidence="7">
    <location>
        <position position="387"/>
    </location>
</feature>
<dbReference type="Pfam" id="PF00395">
    <property type="entry name" value="SLH"/>
    <property type="match status" value="3"/>
</dbReference>
<keyword evidence="9" id="KW-0732">Signal</keyword>
<evidence type="ECO:0000259" key="10">
    <source>
        <dbReference type="PROSITE" id="PS51272"/>
    </source>
</evidence>
<evidence type="ECO:0000313" key="13">
    <source>
        <dbReference type="Proteomes" id="UP000295601"/>
    </source>
</evidence>
<dbReference type="GO" id="GO:0004181">
    <property type="term" value="F:metallocarboxypeptidase activity"/>
    <property type="evidence" value="ECO:0007669"/>
    <property type="project" value="InterPro"/>
</dbReference>
<name>A0A4V3CXL7_9MICO</name>
<keyword evidence="6" id="KW-0482">Metalloprotease</keyword>
<dbReference type="PROSITE" id="PS51272">
    <property type="entry name" value="SLH"/>
    <property type="match status" value="3"/>
</dbReference>
<dbReference type="OrthoDB" id="9758209at2"/>
<feature type="region of interest" description="Disordered" evidence="8">
    <location>
        <begin position="48"/>
        <end position="88"/>
    </location>
</feature>
<dbReference type="InterPro" id="IPR000834">
    <property type="entry name" value="Peptidase_M14"/>
</dbReference>
<feature type="domain" description="SLH" evidence="10">
    <location>
        <begin position="979"/>
        <end position="1041"/>
    </location>
</feature>
<keyword evidence="3" id="KW-0645">Protease</keyword>
<keyword evidence="5" id="KW-0862">Zinc</keyword>
<accession>A0A4V3CXL7</accession>
<dbReference type="EMBL" id="SNYA01000006">
    <property type="protein sequence ID" value="TDP90748.1"/>
    <property type="molecule type" value="Genomic_DNA"/>
</dbReference>
<evidence type="ECO:0000256" key="7">
    <source>
        <dbReference type="PROSITE-ProRule" id="PRU01379"/>
    </source>
</evidence>
<evidence type="ECO:0000259" key="11">
    <source>
        <dbReference type="PROSITE" id="PS52035"/>
    </source>
</evidence>
<dbReference type="Gene3D" id="3.40.630.10">
    <property type="entry name" value="Zn peptidases"/>
    <property type="match status" value="1"/>
</dbReference>
<feature type="domain" description="Peptidase M14" evidence="11">
    <location>
        <begin position="112"/>
        <end position="424"/>
    </location>
</feature>
<dbReference type="GO" id="GO:0008270">
    <property type="term" value="F:zinc ion binding"/>
    <property type="evidence" value="ECO:0007669"/>
    <property type="project" value="InterPro"/>
</dbReference>
<evidence type="ECO:0000256" key="2">
    <source>
        <dbReference type="ARBA" id="ARBA00005988"/>
    </source>
</evidence>
<dbReference type="Proteomes" id="UP000295601">
    <property type="component" value="Unassembled WGS sequence"/>
</dbReference>
<protein>
    <submittedName>
        <fullName evidence="12">S-layer family protein</fullName>
    </submittedName>
</protein>
<dbReference type="RefSeq" id="WP_133617181.1">
    <property type="nucleotide sequence ID" value="NZ_CP080492.1"/>
</dbReference>
<reference evidence="12 13" key="1">
    <citation type="submission" date="2019-03" db="EMBL/GenBank/DDBJ databases">
        <title>Genomic analyses of the natural microbiome of Caenorhabditis elegans.</title>
        <authorList>
            <person name="Samuel B."/>
        </authorList>
    </citation>
    <scope>NUCLEOTIDE SEQUENCE [LARGE SCALE GENOMIC DNA]</scope>
    <source>
        <strain evidence="12 13">JUb18</strain>
    </source>
</reference>
<evidence type="ECO:0000256" key="9">
    <source>
        <dbReference type="SAM" id="SignalP"/>
    </source>
</evidence>
<evidence type="ECO:0000256" key="4">
    <source>
        <dbReference type="ARBA" id="ARBA00022801"/>
    </source>
</evidence>
<evidence type="ECO:0000256" key="3">
    <source>
        <dbReference type="ARBA" id="ARBA00022670"/>
    </source>
</evidence>
<organism evidence="12 13">
    <name type="scientific">Leucobacter luti</name>
    <dbReference type="NCBI Taxonomy" id="340320"/>
    <lineage>
        <taxon>Bacteria</taxon>
        <taxon>Bacillati</taxon>
        <taxon>Actinomycetota</taxon>
        <taxon>Actinomycetes</taxon>
        <taxon>Micrococcales</taxon>
        <taxon>Microbacteriaceae</taxon>
        <taxon>Leucobacter</taxon>
    </lineage>
</organism>
<dbReference type="PANTHER" id="PTHR11705">
    <property type="entry name" value="PROTEASE FAMILY M14 CARBOXYPEPTIDASE A,B"/>
    <property type="match status" value="1"/>
</dbReference>
<comment type="caution">
    <text evidence="12">The sequence shown here is derived from an EMBL/GenBank/DDBJ whole genome shotgun (WGS) entry which is preliminary data.</text>
</comment>
<evidence type="ECO:0000256" key="6">
    <source>
        <dbReference type="ARBA" id="ARBA00023049"/>
    </source>
</evidence>
<dbReference type="AlphaFoldDB" id="A0A4V3CXL7"/>
<feature type="signal peptide" evidence="9">
    <location>
        <begin position="1"/>
        <end position="29"/>
    </location>
</feature>
<dbReference type="SMART" id="SM00631">
    <property type="entry name" value="Zn_pept"/>
    <property type="match status" value="1"/>
</dbReference>
<comment type="cofactor">
    <cofactor evidence="1">
        <name>Zn(2+)</name>
        <dbReference type="ChEBI" id="CHEBI:29105"/>
    </cofactor>
</comment>
<proteinExistence type="inferred from homology"/>
<feature type="domain" description="SLH" evidence="10">
    <location>
        <begin position="1042"/>
        <end position="1101"/>
    </location>
</feature>
<gene>
    <name evidence="12" type="ORF">EDF62_2398</name>
</gene>
<feature type="compositionally biased region" description="Low complexity" evidence="8">
    <location>
        <begin position="58"/>
        <end position="77"/>
    </location>
</feature>
<keyword evidence="4" id="KW-0378">Hydrolase</keyword>
<feature type="domain" description="SLH" evidence="10">
    <location>
        <begin position="906"/>
        <end position="977"/>
    </location>
</feature>
<dbReference type="PROSITE" id="PS52035">
    <property type="entry name" value="PEPTIDASE_M14"/>
    <property type="match status" value="1"/>
</dbReference>
<dbReference type="InterPro" id="IPR001119">
    <property type="entry name" value="SLH_dom"/>
</dbReference>
<dbReference type="GO" id="GO:0006508">
    <property type="term" value="P:proteolysis"/>
    <property type="evidence" value="ECO:0007669"/>
    <property type="project" value="UniProtKB-KW"/>
</dbReference>
<dbReference type="SUPFAM" id="SSF53187">
    <property type="entry name" value="Zn-dependent exopeptidases"/>
    <property type="match status" value="1"/>
</dbReference>
<evidence type="ECO:0000313" key="12">
    <source>
        <dbReference type="EMBL" id="TDP90748.1"/>
    </source>
</evidence>